<protein>
    <recommendedName>
        <fullName evidence="5">AMP-dependent synthetase/ligase domain-containing protein</fullName>
    </recommendedName>
</protein>
<dbReference type="GO" id="GO:0005886">
    <property type="term" value="C:plasma membrane"/>
    <property type="evidence" value="ECO:0007669"/>
    <property type="project" value="TreeGrafter"/>
</dbReference>
<dbReference type="SUPFAM" id="SSF56801">
    <property type="entry name" value="Acetyl-CoA synthetase-like"/>
    <property type="match status" value="1"/>
</dbReference>
<evidence type="ECO:0000256" key="3">
    <source>
        <dbReference type="ARBA" id="ARBA00022741"/>
    </source>
</evidence>
<dbReference type="Pfam" id="PF00501">
    <property type="entry name" value="AMP-binding"/>
    <property type="match status" value="1"/>
</dbReference>
<dbReference type="PANTHER" id="PTHR43107">
    <property type="entry name" value="LONG-CHAIN FATTY ACID TRANSPORT PROTEIN"/>
    <property type="match status" value="1"/>
</dbReference>
<gene>
    <name evidence="6" type="ORF">S01H1_72372</name>
</gene>
<evidence type="ECO:0000256" key="2">
    <source>
        <dbReference type="ARBA" id="ARBA00022598"/>
    </source>
</evidence>
<accession>X0WVE5</accession>
<dbReference type="GO" id="GO:0044539">
    <property type="term" value="P:long-chain fatty acid import into cell"/>
    <property type="evidence" value="ECO:0007669"/>
    <property type="project" value="TreeGrafter"/>
</dbReference>
<dbReference type="GO" id="GO:0004467">
    <property type="term" value="F:long-chain fatty acid-CoA ligase activity"/>
    <property type="evidence" value="ECO:0007669"/>
    <property type="project" value="TreeGrafter"/>
</dbReference>
<keyword evidence="4" id="KW-0067">ATP-binding</keyword>
<comment type="similarity">
    <text evidence="1">Belongs to the ATP-dependent AMP-binding enzyme family.</text>
</comment>
<dbReference type="PANTHER" id="PTHR43107:SF15">
    <property type="entry name" value="FATTY ACID TRANSPORT PROTEIN 3, ISOFORM A"/>
    <property type="match status" value="1"/>
</dbReference>
<dbReference type="InterPro" id="IPR000873">
    <property type="entry name" value="AMP-dep_synth/lig_dom"/>
</dbReference>
<name>X0WVE5_9ZZZZ</name>
<feature type="domain" description="AMP-dependent synthetase/ligase" evidence="5">
    <location>
        <begin position="21"/>
        <end position="225"/>
    </location>
</feature>
<dbReference type="AlphaFoldDB" id="X0WVE5"/>
<keyword evidence="2" id="KW-0436">Ligase</keyword>
<evidence type="ECO:0000259" key="5">
    <source>
        <dbReference type="Pfam" id="PF00501"/>
    </source>
</evidence>
<feature type="non-terminal residue" evidence="6">
    <location>
        <position position="1"/>
    </location>
</feature>
<proteinExistence type="inferred from homology"/>
<evidence type="ECO:0000256" key="1">
    <source>
        <dbReference type="ARBA" id="ARBA00006432"/>
    </source>
</evidence>
<dbReference type="GO" id="GO:0005524">
    <property type="term" value="F:ATP binding"/>
    <property type="evidence" value="ECO:0007669"/>
    <property type="project" value="UniProtKB-KW"/>
</dbReference>
<organism evidence="6">
    <name type="scientific">marine sediment metagenome</name>
    <dbReference type="NCBI Taxonomy" id="412755"/>
    <lineage>
        <taxon>unclassified sequences</taxon>
        <taxon>metagenomes</taxon>
        <taxon>ecological metagenomes</taxon>
    </lineage>
</organism>
<dbReference type="Gene3D" id="3.40.50.12780">
    <property type="entry name" value="N-terminal domain of ligase-like"/>
    <property type="match status" value="1"/>
</dbReference>
<feature type="non-terminal residue" evidence="6">
    <location>
        <position position="243"/>
    </location>
</feature>
<dbReference type="EMBL" id="BARS01048259">
    <property type="protein sequence ID" value="GAG34630.1"/>
    <property type="molecule type" value="Genomic_DNA"/>
</dbReference>
<comment type="caution">
    <text evidence="6">The sequence shown here is derived from an EMBL/GenBank/DDBJ whole genome shotgun (WGS) entry which is preliminary data.</text>
</comment>
<dbReference type="GO" id="GO:0005324">
    <property type="term" value="F:long-chain fatty acid transmembrane transporter activity"/>
    <property type="evidence" value="ECO:0007669"/>
    <property type="project" value="TreeGrafter"/>
</dbReference>
<evidence type="ECO:0000313" key="6">
    <source>
        <dbReference type="EMBL" id="GAG34630.1"/>
    </source>
</evidence>
<dbReference type="InterPro" id="IPR020845">
    <property type="entry name" value="AMP-binding_CS"/>
</dbReference>
<dbReference type="InterPro" id="IPR042099">
    <property type="entry name" value="ANL_N_sf"/>
</dbReference>
<sequence length="243" mass="27505">ERNKVFVINNHHSYDHDFIDFQEEQIDVSIDNPVTTSRSHFSDIAIYLFTSGTTGLPKAALQSNKRVINPFGWVTLELSYKDVVYCPLPLYHSLALVTGWAGSIQGGAAFAFRKRFSASEYWKDIKKFRATCAIYMGELPRYLINRPESEYIENSTLEKMVGVGLRKDIWLEFKSRFHIEHIIEFYGATEGAAGLINLEEIPGMIGRRGLLGTIVVAKVNEETGKFYRDESGFLIECNSGETG</sequence>
<keyword evidence="3" id="KW-0547">Nucleotide-binding</keyword>
<evidence type="ECO:0000256" key="4">
    <source>
        <dbReference type="ARBA" id="ARBA00022840"/>
    </source>
</evidence>
<reference evidence="6" key="1">
    <citation type="journal article" date="2014" name="Front. Microbiol.">
        <title>High frequency of phylogenetically diverse reductive dehalogenase-homologous genes in deep subseafloor sedimentary metagenomes.</title>
        <authorList>
            <person name="Kawai M."/>
            <person name="Futagami T."/>
            <person name="Toyoda A."/>
            <person name="Takaki Y."/>
            <person name="Nishi S."/>
            <person name="Hori S."/>
            <person name="Arai W."/>
            <person name="Tsubouchi T."/>
            <person name="Morono Y."/>
            <person name="Uchiyama I."/>
            <person name="Ito T."/>
            <person name="Fujiyama A."/>
            <person name="Inagaki F."/>
            <person name="Takami H."/>
        </authorList>
    </citation>
    <scope>NUCLEOTIDE SEQUENCE</scope>
    <source>
        <strain evidence="6">Expedition CK06-06</strain>
    </source>
</reference>
<dbReference type="PROSITE" id="PS00455">
    <property type="entry name" value="AMP_BINDING"/>
    <property type="match status" value="1"/>
</dbReference>